<reference evidence="3" key="2">
    <citation type="submission" date="2023-02" db="EMBL/GenBank/DDBJ databases">
        <authorList>
            <person name="Swenson N.G."/>
            <person name="Wegrzyn J.L."/>
            <person name="Mcevoy S.L."/>
        </authorList>
    </citation>
    <scope>NUCLEOTIDE SEQUENCE</scope>
    <source>
        <strain evidence="3">91603</strain>
        <tissue evidence="3">Leaf</tissue>
    </source>
</reference>
<proteinExistence type="inferred from homology"/>
<organism evidence="3 4">
    <name type="scientific">Acer negundo</name>
    <name type="common">Box elder</name>
    <dbReference type="NCBI Taxonomy" id="4023"/>
    <lineage>
        <taxon>Eukaryota</taxon>
        <taxon>Viridiplantae</taxon>
        <taxon>Streptophyta</taxon>
        <taxon>Embryophyta</taxon>
        <taxon>Tracheophyta</taxon>
        <taxon>Spermatophyta</taxon>
        <taxon>Magnoliopsida</taxon>
        <taxon>eudicotyledons</taxon>
        <taxon>Gunneridae</taxon>
        <taxon>Pentapetalae</taxon>
        <taxon>rosids</taxon>
        <taxon>malvids</taxon>
        <taxon>Sapindales</taxon>
        <taxon>Sapindaceae</taxon>
        <taxon>Hippocastanoideae</taxon>
        <taxon>Acereae</taxon>
        <taxon>Acer</taxon>
    </lineage>
</organism>
<dbReference type="Proteomes" id="UP001064489">
    <property type="component" value="Chromosome 4"/>
</dbReference>
<comment type="caution">
    <text evidence="3">The sequence shown here is derived from an EMBL/GenBank/DDBJ whole genome shotgun (WGS) entry which is preliminary data.</text>
</comment>
<evidence type="ECO:0008006" key="5">
    <source>
        <dbReference type="Google" id="ProtNLM"/>
    </source>
</evidence>
<keyword evidence="4" id="KW-1185">Reference proteome</keyword>
<dbReference type="PANTHER" id="PTHR46598:SF1">
    <property type="entry name" value="OS10G0422566 PROTEIN"/>
    <property type="match status" value="1"/>
</dbReference>
<gene>
    <name evidence="3" type="ORF">LWI28_000180</name>
</gene>
<keyword evidence="2" id="KW-0677">Repeat</keyword>
<comment type="similarity">
    <text evidence="1">Belongs to the PPR family. P subfamily.</text>
</comment>
<dbReference type="Pfam" id="PF01535">
    <property type="entry name" value="PPR"/>
    <property type="match status" value="1"/>
</dbReference>
<dbReference type="Gene3D" id="1.25.40.10">
    <property type="entry name" value="Tetratricopeptide repeat domain"/>
    <property type="match status" value="1"/>
</dbReference>
<evidence type="ECO:0000256" key="2">
    <source>
        <dbReference type="ARBA" id="ARBA00022737"/>
    </source>
</evidence>
<sequence length="176" mass="20885">MTQLGLQSPLSMIENGDPDVSPSLMMVKHSHYRRWLQVKEWEENREASLISKLMKEVTEGQRYDNGVHDWNNVIHIFSKKRLMQDAEKALKKMRSLWHSPNAQLNFHSMVTGYAAIGGKYTEVMELWGEMKSFASMEKGNMFIDMYKYRTLFFKYHKTLYPKFQTDQPNSKREKQH</sequence>
<dbReference type="EMBL" id="JAJSOW010000101">
    <property type="protein sequence ID" value="KAI9180009.1"/>
    <property type="molecule type" value="Genomic_DNA"/>
</dbReference>
<reference evidence="3" key="1">
    <citation type="journal article" date="2022" name="Plant J.">
        <title>Strategies of tolerance reflected in two North American maple genomes.</title>
        <authorList>
            <person name="McEvoy S.L."/>
            <person name="Sezen U.U."/>
            <person name="Trouern-Trend A."/>
            <person name="McMahon S.M."/>
            <person name="Schaberg P.G."/>
            <person name="Yang J."/>
            <person name="Wegrzyn J.L."/>
            <person name="Swenson N.G."/>
        </authorList>
    </citation>
    <scope>NUCLEOTIDE SEQUENCE</scope>
    <source>
        <strain evidence="3">91603</strain>
    </source>
</reference>
<evidence type="ECO:0000256" key="1">
    <source>
        <dbReference type="ARBA" id="ARBA00007626"/>
    </source>
</evidence>
<evidence type="ECO:0000313" key="4">
    <source>
        <dbReference type="Proteomes" id="UP001064489"/>
    </source>
</evidence>
<dbReference type="AlphaFoldDB" id="A0AAD5NTD5"/>
<dbReference type="InterPro" id="IPR011990">
    <property type="entry name" value="TPR-like_helical_dom_sf"/>
</dbReference>
<dbReference type="PANTHER" id="PTHR46598">
    <property type="entry name" value="BNAC05G43320D PROTEIN"/>
    <property type="match status" value="1"/>
</dbReference>
<dbReference type="InterPro" id="IPR002885">
    <property type="entry name" value="PPR_rpt"/>
</dbReference>
<evidence type="ECO:0000313" key="3">
    <source>
        <dbReference type="EMBL" id="KAI9180009.1"/>
    </source>
</evidence>
<protein>
    <recommendedName>
        <fullName evidence="5">Pentatricopeptide repeat-containing protein</fullName>
    </recommendedName>
</protein>
<accession>A0AAD5NTD5</accession>
<dbReference type="NCBIfam" id="TIGR00756">
    <property type="entry name" value="PPR"/>
    <property type="match status" value="1"/>
</dbReference>
<name>A0AAD5NTD5_ACENE</name>